<protein>
    <submittedName>
        <fullName evidence="2">Uncharacterized protein, isoform B</fullName>
    </submittedName>
    <submittedName>
        <fullName evidence="3">Uncharacterized protein, isoform C</fullName>
    </submittedName>
</protein>
<feature type="coiled-coil region" evidence="1">
    <location>
        <begin position="33"/>
        <end position="63"/>
    </location>
</feature>
<organism evidence="2 4">
    <name type="scientific">Drosophila ananassae</name>
    <name type="common">Fruit fly</name>
    <dbReference type="NCBI Taxonomy" id="7217"/>
    <lineage>
        <taxon>Eukaryota</taxon>
        <taxon>Metazoa</taxon>
        <taxon>Ecdysozoa</taxon>
        <taxon>Arthropoda</taxon>
        <taxon>Hexapoda</taxon>
        <taxon>Insecta</taxon>
        <taxon>Pterygota</taxon>
        <taxon>Neoptera</taxon>
        <taxon>Endopterygota</taxon>
        <taxon>Diptera</taxon>
        <taxon>Brachycera</taxon>
        <taxon>Muscomorpha</taxon>
        <taxon>Ephydroidea</taxon>
        <taxon>Drosophilidae</taxon>
        <taxon>Drosophila</taxon>
        <taxon>Sophophora</taxon>
    </lineage>
</organism>
<dbReference type="OrthoDB" id="7851479at2759"/>
<dbReference type="EMBL" id="CH902619">
    <property type="protein sequence ID" value="KPU76334.1"/>
    <property type="molecule type" value="Genomic_DNA"/>
</dbReference>
<reference evidence="2 4" key="1">
    <citation type="journal article" date="2007" name="Nature">
        <title>Evolution of genes and genomes on the Drosophila phylogeny.</title>
        <authorList>
            <consortium name="Drosophila 12 Genomes Consortium"/>
            <person name="Clark A.G."/>
            <person name="Eisen M.B."/>
            <person name="Smith D.R."/>
            <person name="Bergman C.M."/>
            <person name="Oliver B."/>
            <person name="Markow T.A."/>
            <person name="Kaufman T.C."/>
            <person name="Kellis M."/>
            <person name="Gelbart W."/>
            <person name="Iyer V.N."/>
            <person name="Pollard D.A."/>
            <person name="Sackton T.B."/>
            <person name="Larracuente A.M."/>
            <person name="Singh N.D."/>
            <person name="Abad J.P."/>
            <person name="Abt D.N."/>
            <person name="Adryan B."/>
            <person name="Aguade M."/>
            <person name="Akashi H."/>
            <person name="Anderson W.W."/>
            <person name="Aquadro C.F."/>
            <person name="Ardell D.H."/>
            <person name="Arguello R."/>
            <person name="Artieri C.G."/>
            <person name="Barbash D.A."/>
            <person name="Barker D."/>
            <person name="Barsanti P."/>
            <person name="Batterham P."/>
            <person name="Batzoglou S."/>
            <person name="Begun D."/>
            <person name="Bhutkar A."/>
            <person name="Blanco E."/>
            <person name="Bosak S.A."/>
            <person name="Bradley R.K."/>
            <person name="Brand A.D."/>
            <person name="Brent M.R."/>
            <person name="Brooks A.N."/>
            <person name="Brown R.H."/>
            <person name="Butlin R.K."/>
            <person name="Caggese C."/>
            <person name="Calvi B.R."/>
            <person name="Bernardo de Carvalho A."/>
            <person name="Caspi A."/>
            <person name="Castrezana S."/>
            <person name="Celniker S.E."/>
            <person name="Chang J.L."/>
            <person name="Chapple C."/>
            <person name="Chatterji S."/>
            <person name="Chinwalla A."/>
            <person name="Civetta A."/>
            <person name="Clifton S.W."/>
            <person name="Comeron J.M."/>
            <person name="Costello J.C."/>
            <person name="Coyne J.A."/>
            <person name="Daub J."/>
            <person name="David R.G."/>
            <person name="Delcher A.L."/>
            <person name="Delehaunty K."/>
            <person name="Do C.B."/>
            <person name="Ebling H."/>
            <person name="Edwards K."/>
            <person name="Eickbush T."/>
            <person name="Evans J.D."/>
            <person name="Filipski A."/>
            <person name="Findeiss S."/>
            <person name="Freyhult E."/>
            <person name="Fulton L."/>
            <person name="Fulton R."/>
            <person name="Garcia A.C."/>
            <person name="Gardiner A."/>
            <person name="Garfield D.A."/>
            <person name="Garvin B.E."/>
            <person name="Gibson G."/>
            <person name="Gilbert D."/>
            <person name="Gnerre S."/>
            <person name="Godfrey J."/>
            <person name="Good R."/>
            <person name="Gotea V."/>
            <person name="Gravely B."/>
            <person name="Greenberg A.J."/>
            <person name="Griffiths-Jones S."/>
            <person name="Gross S."/>
            <person name="Guigo R."/>
            <person name="Gustafson E.A."/>
            <person name="Haerty W."/>
            <person name="Hahn M.W."/>
            <person name="Halligan D.L."/>
            <person name="Halpern A.L."/>
            <person name="Halter G.M."/>
            <person name="Han M.V."/>
            <person name="Heger A."/>
            <person name="Hillier L."/>
            <person name="Hinrichs A.S."/>
            <person name="Holmes I."/>
            <person name="Hoskins R.A."/>
            <person name="Hubisz M.J."/>
            <person name="Hultmark D."/>
            <person name="Huntley M.A."/>
            <person name="Jaffe D.B."/>
            <person name="Jagadeeshan S."/>
            <person name="Jeck W.R."/>
            <person name="Johnson J."/>
            <person name="Jones C.D."/>
            <person name="Jordan W.C."/>
            <person name="Karpen G.H."/>
            <person name="Kataoka E."/>
            <person name="Keightley P.D."/>
            <person name="Kheradpour P."/>
            <person name="Kirkness E.F."/>
            <person name="Koerich L.B."/>
            <person name="Kristiansen K."/>
            <person name="Kudrna D."/>
            <person name="Kulathinal R.J."/>
            <person name="Kumar S."/>
            <person name="Kwok R."/>
            <person name="Lander E."/>
            <person name="Langley C.H."/>
            <person name="Lapoint R."/>
            <person name="Lazzaro B.P."/>
            <person name="Lee S.J."/>
            <person name="Levesque L."/>
            <person name="Li R."/>
            <person name="Lin C.F."/>
            <person name="Lin M.F."/>
            <person name="Lindblad-Toh K."/>
            <person name="Llopart A."/>
            <person name="Long M."/>
            <person name="Low L."/>
            <person name="Lozovsky E."/>
            <person name="Lu J."/>
            <person name="Luo M."/>
            <person name="Machado C.A."/>
            <person name="Makalowski W."/>
            <person name="Marzo M."/>
            <person name="Matsuda M."/>
            <person name="Matzkin L."/>
            <person name="McAllister B."/>
            <person name="McBride C.S."/>
            <person name="McKernan B."/>
            <person name="McKernan K."/>
            <person name="Mendez-Lago M."/>
            <person name="Minx P."/>
            <person name="Mollenhauer M.U."/>
            <person name="Montooth K."/>
            <person name="Mount S.M."/>
            <person name="Mu X."/>
            <person name="Myers E."/>
            <person name="Negre B."/>
            <person name="Newfeld S."/>
            <person name="Nielsen R."/>
            <person name="Noor M.A."/>
            <person name="O'Grady P."/>
            <person name="Pachter L."/>
            <person name="Papaceit M."/>
            <person name="Parisi M.J."/>
            <person name="Parisi M."/>
            <person name="Parts L."/>
            <person name="Pedersen J.S."/>
            <person name="Pesole G."/>
            <person name="Phillippy A.M."/>
            <person name="Ponting C.P."/>
            <person name="Pop M."/>
            <person name="Porcelli D."/>
            <person name="Powell J.R."/>
            <person name="Prohaska S."/>
            <person name="Pruitt K."/>
            <person name="Puig M."/>
            <person name="Quesneville H."/>
            <person name="Ram K.R."/>
            <person name="Rand D."/>
            <person name="Rasmussen M.D."/>
            <person name="Reed L.K."/>
            <person name="Reenan R."/>
            <person name="Reily A."/>
            <person name="Remington K.A."/>
            <person name="Rieger T.T."/>
            <person name="Ritchie M.G."/>
            <person name="Robin C."/>
            <person name="Rogers Y.H."/>
            <person name="Rohde C."/>
            <person name="Rozas J."/>
            <person name="Rubenfield M.J."/>
            <person name="Ruiz A."/>
            <person name="Russo S."/>
            <person name="Salzberg S.L."/>
            <person name="Sanchez-Gracia A."/>
            <person name="Saranga D.J."/>
            <person name="Sato H."/>
            <person name="Schaeffer S.W."/>
            <person name="Schatz M.C."/>
            <person name="Schlenke T."/>
            <person name="Schwartz R."/>
            <person name="Segarra C."/>
            <person name="Singh R.S."/>
            <person name="Sirot L."/>
            <person name="Sirota M."/>
            <person name="Sisneros N.B."/>
            <person name="Smith C.D."/>
            <person name="Smith T.F."/>
            <person name="Spieth J."/>
            <person name="Stage D.E."/>
            <person name="Stark A."/>
            <person name="Stephan W."/>
            <person name="Strausberg R.L."/>
            <person name="Strempel S."/>
            <person name="Sturgill D."/>
            <person name="Sutton G."/>
            <person name="Sutton G.G."/>
            <person name="Tao W."/>
            <person name="Teichmann S."/>
            <person name="Tobari Y.N."/>
            <person name="Tomimura Y."/>
            <person name="Tsolas J.M."/>
            <person name="Valente V.L."/>
            <person name="Venter E."/>
            <person name="Venter J.C."/>
            <person name="Vicario S."/>
            <person name="Vieira F.G."/>
            <person name="Vilella A.J."/>
            <person name="Villasante A."/>
            <person name="Walenz B."/>
            <person name="Wang J."/>
            <person name="Wasserman M."/>
            <person name="Watts T."/>
            <person name="Wilson D."/>
            <person name="Wilson R.K."/>
            <person name="Wing R.A."/>
            <person name="Wolfner M.F."/>
            <person name="Wong A."/>
            <person name="Wong G.K."/>
            <person name="Wu C.I."/>
            <person name="Wu G."/>
            <person name="Yamamoto D."/>
            <person name="Yang H.P."/>
            <person name="Yang S.P."/>
            <person name="Yorke J.A."/>
            <person name="Yoshida K."/>
            <person name="Zdobnov E."/>
            <person name="Zhang P."/>
            <person name="Zhang Y."/>
            <person name="Zimin A.V."/>
            <person name="Baldwin J."/>
            <person name="Abdouelleil A."/>
            <person name="Abdulkadir J."/>
            <person name="Abebe A."/>
            <person name="Abera B."/>
            <person name="Abreu J."/>
            <person name="Acer S.C."/>
            <person name="Aftuck L."/>
            <person name="Alexander A."/>
            <person name="An P."/>
            <person name="Anderson E."/>
            <person name="Anderson S."/>
            <person name="Arachi H."/>
            <person name="Azer M."/>
            <person name="Bachantsang P."/>
            <person name="Barry A."/>
            <person name="Bayul T."/>
            <person name="Berlin A."/>
            <person name="Bessette D."/>
            <person name="Bloom T."/>
            <person name="Blye J."/>
            <person name="Boguslavskiy L."/>
            <person name="Bonnet C."/>
            <person name="Boukhgalter B."/>
            <person name="Bourzgui I."/>
            <person name="Brown A."/>
            <person name="Cahill P."/>
            <person name="Channer S."/>
            <person name="Cheshatsang Y."/>
            <person name="Chuda L."/>
            <person name="Citroen M."/>
            <person name="Collymore A."/>
            <person name="Cooke P."/>
            <person name="Costello M."/>
            <person name="D'Aco K."/>
            <person name="Daza R."/>
            <person name="De Haan G."/>
            <person name="DeGray S."/>
            <person name="DeMaso C."/>
            <person name="Dhargay N."/>
            <person name="Dooley K."/>
            <person name="Dooley E."/>
            <person name="Doricent M."/>
            <person name="Dorje P."/>
            <person name="Dorjee K."/>
            <person name="Dupes A."/>
            <person name="Elong R."/>
            <person name="Falk J."/>
            <person name="Farina A."/>
            <person name="Faro S."/>
            <person name="Ferguson D."/>
            <person name="Fisher S."/>
            <person name="Foley C.D."/>
            <person name="Franke A."/>
            <person name="Friedrich D."/>
            <person name="Gadbois L."/>
            <person name="Gearin G."/>
            <person name="Gearin C.R."/>
            <person name="Giannoukos G."/>
            <person name="Goode T."/>
            <person name="Graham J."/>
            <person name="Grandbois E."/>
            <person name="Grewal S."/>
            <person name="Gyaltsen K."/>
            <person name="Hafez N."/>
            <person name="Hagos B."/>
            <person name="Hall J."/>
            <person name="Henson C."/>
            <person name="Hollinger A."/>
            <person name="Honan T."/>
            <person name="Huard M.D."/>
            <person name="Hughes L."/>
            <person name="Hurhula B."/>
            <person name="Husby M.E."/>
            <person name="Kamat A."/>
            <person name="Kanga B."/>
            <person name="Kashin S."/>
            <person name="Khazanovich D."/>
            <person name="Kisner P."/>
            <person name="Lance K."/>
            <person name="Lara M."/>
            <person name="Lee W."/>
            <person name="Lennon N."/>
            <person name="Letendre F."/>
            <person name="LeVine R."/>
            <person name="Lipovsky A."/>
            <person name="Liu X."/>
            <person name="Liu J."/>
            <person name="Liu S."/>
            <person name="Lokyitsang T."/>
            <person name="Lokyitsang Y."/>
            <person name="Lubonja R."/>
            <person name="Lui A."/>
            <person name="MacDonald P."/>
            <person name="Magnisalis V."/>
            <person name="Maru K."/>
            <person name="Matthews C."/>
            <person name="McCusker W."/>
            <person name="McDonough S."/>
            <person name="Mehta T."/>
            <person name="Meldrim J."/>
            <person name="Meneus L."/>
            <person name="Mihai O."/>
            <person name="Mihalev A."/>
            <person name="Mihova T."/>
            <person name="Mittelman R."/>
            <person name="Mlenga V."/>
            <person name="Montmayeur A."/>
            <person name="Mulrain L."/>
            <person name="Navidi A."/>
            <person name="Naylor J."/>
            <person name="Negash T."/>
            <person name="Nguyen T."/>
            <person name="Nguyen N."/>
            <person name="Nicol R."/>
            <person name="Norbu C."/>
            <person name="Norbu N."/>
            <person name="Novod N."/>
            <person name="O'Neill B."/>
            <person name="Osman S."/>
            <person name="Markiewicz E."/>
            <person name="Oyono O.L."/>
            <person name="Patti C."/>
            <person name="Phunkhang P."/>
            <person name="Pierre F."/>
            <person name="Priest M."/>
            <person name="Raghuraman S."/>
            <person name="Rege F."/>
            <person name="Reyes R."/>
            <person name="Rise C."/>
            <person name="Rogov P."/>
            <person name="Ross K."/>
            <person name="Ryan E."/>
            <person name="Settipalli S."/>
            <person name="Shea T."/>
            <person name="Sherpa N."/>
            <person name="Shi L."/>
            <person name="Shih D."/>
            <person name="Sparrow T."/>
            <person name="Spaulding J."/>
            <person name="Stalker J."/>
            <person name="Stange-Thomann N."/>
            <person name="Stavropoulos S."/>
            <person name="Stone C."/>
            <person name="Strader C."/>
            <person name="Tesfaye S."/>
            <person name="Thomson T."/>
            <person name="Thoulutsang Y."/>
            <person name="Thoulutsang D."/>
            <person name="Topham K."/>
            <person name="Topping I."/>
            <person name="Tsamla T."/>
            <person name="Vassiliev H."/>
            <person name="Vo A."/>
            <person name="Wangchuk T."/>
            <person name="Wangdi T."/>
            <person name="Weiand M."/>
            <person name="Wilkinson J."/>
            <person name="Wilson A."/>
            <person name="Yadav S."/>
            <person name="Young G."/>
            <person name="Yu Q."/>
            <person name="Zembek L."/>
            <person name="Zhong D."/>
            <person name="Zimmer A."/>
            <person name="Zwirko Z."/>
            <person name="Jaffe D.B."/>
            <person name="Alvarez P."/>
            <person name="Brockman W."/>
            <person name="Butler J."/>
            <person name="Chin C."/>
            <person name="Gnerre S."/>
            <person name="Grabherr M."/>
            <person name="Kleber M."/>
            <person name="Mauceli E."/>
            <person name="MacCallum I."/>
        </authorList>
    </citation>
    <scope>NUCLEOTIDE SEQUENCE [LARGE SCALE GENOMIC DNA]</scope>
    <source>
        <strain evidence="2">TSC#14024-0371.13</strain>
        <strain evidence="4">Tucson 14024-0371.13</strain>
    </source>
</reference>
<keyword evidence="1" id="KW-0175">Coiled coil</keyword>
<dbReference type="eggNOG" id="ENOG502TATE">
    <property type="taxonomic scope" value="Eukaryota"/>
</dbReference>
<accession>A0A0P8ZNV9</accession>
<reference evidence="2" key="2">
    <citation type="journal article" date="2008" name="Bioinformatics">
        <title>Assembly reconciliation.</title>
        <authorList>
            <person name="Zimin A.V."/>
            <person name="Smith D.R."/>
            <person name="Sutton G."/>
            <person name="Yorke J.A."/>
        </authorList>
    </citation>
    <scope>NUCLEOTIDE SEQUENCE</scope>
    <source>
        <strain evidence="2">TSC#14024-0371.13</strain>
    </source>
</reference>
<evidence type="ECO:0000313" key="2">
    <source>
        <dbReference type="EMBL" id="KPU76333.1"/>
    </source>
</evidence>
<dbReference type="KEGG" id="dan:6494696"/>
<proteinExistence type="predicted"/>
<dbReference type="GeneID" id="6494696"/>
<evidence type="ECO:0000313" key="4">
    <source>
        <dbReference type="Proteomes" id="UP000007801"/>
    </source>
</evidence>
<dbReference type="AlphaFoldDB" id="A0A0P8ZNV9"/>
<evidence type="ECO:0000256" key="1">
    <source>
        <dbReference type="SAM" id="Coils"/>
    </source>
</evidence>
<reference evidence="2" key="3">
    <citation type="submission" date="2015-10" db="EMBL/GenBank/DDBJ databases">
        <authorList>
            <consortium name="FlyBase"/>
        </authorList>
    </citation>
    <scope>NUCLEOTIDE SEQUENCE</scope>
    <source>
        <strain evidence="2">TSC#14024-0371.13</strain>
    </source>
</reference>
<dbReference type="Proteomes" id="UP000007801">
    <property type="component" value="Unassembled WGS sequence"/>
</dbReference>
<sequence length="88" mass="10424">MIPVLGTLMRLCRPKICLFAQFNKNISRHLYERGKAEENIHFLKLQREQLKSLRQKILSQKKMVNSKLNQVDEKISTLEKSDAKRKEN</sequence>
<evidence type="ECO:0000313" key="3">
    <source>
        <dbReference type="EMBL" id="KPU76334.1"/>
    </source>
</evidence>
<keyword evidence="4" id="KW-1185">Reference proteome</keyword>
<name>A0A0P8ZNV9_DROAN</name>
<dbReference type="EMBL" id="CH902619">
    <property type="protein sequence ID" value="KPU76333.1"/>
    <property type="molecule type" value="Genomic_DNA"/>
</dbReference>
<gene>
    <name evidence="2" type="primary">Dana\GF11834</name>
    <name evidence="2" type="synonym">dana_GLEANR_11859</name>
    <name evidence="2" type="ORF">GF11834</name>
</gene>